<organism evidence="8 9">
    <name type="scientific">Syphacia muris</name>
    <dbReference type="NCBI Taxonomy" id="451379"/>
    <lineage>
        <taxon>Eukaryota</taxon>
        <taxon>Metazoa</taxon>
        <taxon>Ecdysozoa</taxon>
        <taxon>Nematoda</taxon>
        <taxon>Chromadorea</taxon>
        <taxon>Rhabditida</taxon>
        <taxon>Spirurina</taxon>
        <taxon>Oxyuridomorpha</taxon>
        <taxon>Oxyuroidea</taxon>
        <taxon>Oxyuridae</taxon>
        <taxon>Syphacia</taxon>
    </lineage>
</organism>
<comment type="catalytic activity">
    <reaction evidence="7">
        <text>DNA(n) + a 2'-deoxyribonucleoside 5'-triphosphate = DNA(n+1) + diphosphate</text>
        <dbReference type="Rhea" id="RHEA:22508"/>
        <dbReference type="Rhea" id="RHEA-COMP:17339"/>
        <dbReference type="Rhea" id="RHEA-COMP:17340"/>
        <dbReference type="ChEBI" id="CHEBI:33019"/>
        <dbReference type="ChEBI" id="CHEBI:61560"/>
        <dbReference type="ChEBI" id="CHEBI:173112"/>
        <dbReference type="EC" id="2.7.7.7"/>
    </reaction>
    <physiologicalReaction direction="left-to-right" evidence="7">
        <dbReference type="Rhea" id="RHEA:22509"/>
    </physiologicalReaction>
</comment>
<proteinExistence type="inferred from homology"/>
<sequence length="502" mass="58598">MVSKKTKDLSNELDEWFYGPSEKRSERCAYSNDSSSIVAAVVSNKSGSVILNDFRKFSYFKRPRKCDTLIETNAKYSLFEESLGCFSVFKRQRDALKRMVEEGSNARIFSFEHPSCHNGGHYVIGGRRFLVTTVERFWQWYKCKENVSFYELIPDKIPVRLFFDLEFYREFNMALEPKTVIAEFNRALINVIKRIYDIDLDVNKDMLILDASTSTKFSEHIIVHLPEFRLFPSCVSIRKLTKHLEGEMHDLCQGLVYNTDGTKKVTVFDNAVYTLYACRAELINRNFRLYRSSKLRKNNPLHLASRCLFYKMRNVSPSSKQIFLDSLIVPVNLSGAELLFKEINGEEKLVTIYRSLPNVLQIQPEPSVKEDYLEYMKGYGETSPFPVLEFHILQINKRWRPSVTIRSWKISKHLITGRRFITYYLAGCRFCFNIGREHRSNGVFWTVDLDNAFCYQKCFDIDCRGTSSNYFPLPSFVKASITLKNGEHSFNHFMLVPAVEER</sequence>
<reference evidence="9" key="1">
    <citation type="submission" date="2017-02" db="UniProtKB">
        <authorList>
            <consortium name="WormBaseParasite"/>
        </authorList>
    </citation>
    <scope>IDENTIFICATION</scope>
</reference>
<keyword evidence="3" id="KW-0548">Nucleotidyltransferase</keyword>
<evidence type="ECO:0000256" key="1">
    <source>
        <dbReference type="ARBA" id="ARBA00009762"/>
    </source>
</evidence>
<dbReference type="EC" id="2.7.7.7" evidence="2"/>
<dbReference type="GO" id="GO:0003887">
    <property type="term" value="F:DNA-directed DNA polymerase activity"/>
    <property type="evidence" value="ECO:0007669"/>
    <property type="project" value="UniProtKB-KW"/>
</dbReference>
<dbReference type="GO" id="GO:0042276">
    <property type="term" value="P:error-prone translesion synthesis"/>
    <property type="evidence" value="ECO:0007669"/>
    <property type="project" value="InterPro"/>
</dbReference>
<dbReference type="Pfam" id="PF03121">
    <property type="entry name" value="Herpes_UL52"/>
    <property type="match status" value="1"/>
</dbReference>
<evidence type="ECO:0000313" key="8">
    <source>
        <dbReference type="Proteomes" id="UP000046393"/>
    </source>
</evidence>
<dbReference type="AlphaFoldDB" id="A0A0N5AMC0"/>
<comment type="catalytic activity">
    <reaction evidence="5">
        <text>ssDNA + n NTP = ssDNA/pppN(pN)n-1 hybrid + (n-1) diphosphate.</text>
        <dbReference type="EC" id="2.7.7.102"/>
    </reaction>
</comment>
<dbReference type="GO" id="GO:0006264">
    <property type="term" value="P:mitochondrial DNA replication"/>
    <property type="evidence" value="ECO:0007669"/>
    <property type="project" value="TreeGrafter"/>
</dbReference>
<dbReference type="GO" id="GO:0005634">
    <property type="term" value="C:nucleus"/>
    <property type="evidence" value="ECO:0007669"/>
    <property type="project" value="TreeGrafter"/>
</dbReference>
<dbReference type="PANTHER" id="PTHR31399:SF0">
    <property type="entry name" value="DNA-DIRECTED PRIMASE_POLYMERASE PROTEIN"/>
    <property type="match status" value="1"/>
</dbReference>
<comment type="similarity">
    <text evidence="1">Belongs to the eukaryotic-type primase small subunit family.</text>
</comment>
<keyword evidence="8" id="KW-1185">Reference proteome</keyword>
<dbReference type="STRING" id="451379.A0A0N5AMC0"/>
<keyword evidence="3" id="KW-0239">DNA-directed DNA polymerase</keyword>
<dbReference type="GO" id="GO:0031297">
    <property type="term" value="P:replication fork processing"/>
    <property type="evidence" value="ECO:0007669"/>
    <property type="project" value="TreeGrafter"/>
</dbReference>
<dbReference type="InterPro" id="IPR044917">
    <property type="entry name" value="PRIMPOL"/>
</dbReference>
<evidence type="ECO:0000256" key="4">
    <source>
        <dbReference type="ARBA" id="ARBA00026139"/>
    </source>
</evidence>
<name>A0A0N5AMC0_9BILA</name>
<accession>A0A0N5AMC0</accession>
<evidence type="ECO:0000256" key="7">
    <source>
        <dbReference type="ARBA" id="ARBA00047303"/>
    </source>
</evidence>
<protein>
    <recommendedName>
        <fullName evidence="4">DNA-directed primase/polymerase protein</fullName>
        <ecNumber evidence="6">2.7.7.102</ecNumber>
        <ecNumber evidence="2">2.7.7.7</ecNumber>
    </recommendedName>
</protein>
<dbReference type="GO" id="GO:0009411">
    <property type="term" value="P:response to UV"/>
    <property type="evidence" value="ECO:0007669"/>
    <property type="project" value="TreeGrafter"/>
</dbReference>
<dbReference type="Proteomes" id="UP000046393">
    <property type="component" value="Unplaced"/>
</dbReference>
<keyword evidence="3" id="KW-0808">Transferase</keyword>
<evidence type="ECO:0000256" key="2">
    <source>
        <dbReference type="ARBA" id="ARBA00012417"/>
    </source>
</evidence>
<evidence type="ECO:0000256" key="6">
    <source>
        <dbReference type="ARBA" id="ARBA00044768"/>
    </source>
</evidence>
<evidence type="ECO:0000256" key="5">
    <source>
        <dbReference type="ARBA" id="ARBA00044677"/>
    </source>
</evidence>
<dbReference type="EC" id="2.7.7.102" evidence="6"/>
<evidence type="ECO:0000313" key="9">
    <source>
        <dbReference type="WBParaSite" id="SMUV_0000572301-mRNA-1"/>
    </source>
</evidence>
<dbReference type="GO" id="GO:0005759">
    <property type="term" value="C:mitochondrial matrix"/>
    <property type="evidence" value="ECO:0007669"/>
    <property type="project" value="TreeGrafter"/>
</dbReference>
<dbReference type="WBParaSite" id="SMUV_0000572301-mRNA-1">
    <property type="protein sequence ID" value="SMUV_0000572301-mRNA-1"/>
    <property type="gene ID" value="SMUV_0000572301"/>
</dbReference>
<evidence type="ECO:0000256" key="3">
    <source>
        <dbReference type="ARBA" id="ARBA00022932"/>
    </source>
</evidence>
<dbReference type="GO" id="GO:0003682">
    <property type="term" value="F:chromatin binding"/>
    <property type="evidence" value="ECO:0007669"/>
    <property type="project" value="TreeGrafter"/>
</dbReference>
<dbReference type="PANTHER" id="PTHR31399">
    <property type="entry name" value="DNA-DIRECTED PRIMASE / POLYMERASE PROTEIN"/>
    <property type="match status" value="1"/>
</dbReference>